<feature type="compositionally biased region" description="Low complexity" evidence="5">
    <location>
        <begin position="589"/>
        <end position="604"/>
    </location>
</feature>
<dbReference type="PRINTS" id="PR00260">
    <property type="entry name" value="CHEMTRNSDUCR"/>
</dbReference>
<dbReference type="GO" id="GO:0004888">
    <property type="term" value="F:transmembrane signaling receptor activity"/>
    <property type="evidence" value="ECO:0007669"/>
    <property type="project" value="InterPro"/>
</dbReference>
<evidence type="ECO:0000259" key="8">
    <source>
        <dbReference type="PROSITE" id="PS50885"/>
    </source>
</evidence>
<dbReference type="InterPro" id="IPR004090">
    <property type="entry name" value="Chemotax_Me-accpt_rcpt"/>
</dbReference>
<keyword evidence="6" id="KW-0472">Membrane</keyword>
<comment type="similarity">
    <text evidence="3">Belongs to the methyl-accepting chemotaxis (MCP) protein family.</text>
</comment>
<dbReference type="PANTHER" id="PTHR43531">
    <property type="entry name" value="PROTEIN ICFG"/>
    <property type="match status" value="1"/>
</dbReference>
<dbReference type="InterPro" id="IPR004089">
    <property type="entry name" value="MCPsignal_dom"/>
</dbReference>
<dbReference type="GO" id="GO:0006935">
    <property type="term" value="P:chemotaxis"/>
    <property type="evidence" value="ECO:0007669"/>
    <property type="project" value="InterPro"/>
</dbReference>
<dbReference type="CDD" id="cd06225">
    <property type="entry name" value="HAMP"/>
    <property type="match status" value="1"/>
</dbReference>
<dbReference type="Proteomes" id="UP001336250">
    <property type="component" value="Unassembled WGS sequence"/>
</dbReference>
<dbReference type="RefSeq" id="WP_332288161.1">
    <property type="nucleotide sequence ID" value="NZ_JAZIBG010000017.1"/>
</dbReference>
<reference evidence="9 10" key="1">
    <citation type="submission" date="2024-02" db="EMBL/GenBank/DDBJ databases">
        <title>Genome sequence of Aquincola sp. MAHUQ-54.</title>
        <authorList>
            <person name="Huq M.A."/>
        </authorList>
    </citation>
    <scope>NUCLEOTIDE SEQUENCE [LARGE SCALE GENOMIC DNA]</scope>
    <source>
        <strain evidence="9 10">MAHUQ-54</strain>
    </source>
</reference>
<evidence type="ECO:0000256" key="1">
    <source>
        <dbReference type="ARBA" id="ARBA00004370"/>
    </source>
</evidence>
<evidence type="ECO:0000256" key="6">
    <source>
        <dbReference type="SAM" id="Phobius"/>
    </source>
</evidence>
<dbReference type="SMART" id="SM00304">
    <property type="entry name" value="HAMP"/>
    <property type="match status" value="1"/>
</dbReference>
<evidence type="ECO:0000313" key="9">
    <source>
        <dbReference type="EMBL" id="MEF7613215.1"/>
    </source>
</evidence>
<dbReference type="EMBL" id="JAZIBG010000017">
    <property type="protein sequence ID" value="MEF7613215.1"/>
    <property type="molecule type" value="Genomic_DNA"/>
</dbReference>
<dbReference type="Pfam" id="PF00672">
    <property type="entry name" value="HAMP"/>
    <property type="match status" value="1"/>
</dbReference>
<dbReference type="Pfam" id="PF00015">
    <property type="entry name" value="MCPsignal"/>
    <property type="match status" value="1"/>
</dbReference>
<dbReference type="GO" id="GO:0007165">
    <property type="term" value="P:signal transduction"/>
    <property type="evidence" value="ECO:0007669"/>
    <property type="project" value="UniProtKB-KW"/>
</dbReference>
<evidence type="ECO:0000256" key="4">
    <source>
        <dbReference type="PROSITE-ProRule" id="PRU00284"/>
    </source>
</evidence>
<sequence>MQFNHLMRSFTIRMRMIGAIGVVLFLLALVGSAGLFGMYRIAAINEAFAQNTVAEASELSDLRAAIGELRTREKDMIISYEKPELVAKHFAAWKQTFEGAQQIIDKMLAGEEDVDNAVLRRLKPELDTYAQKLTPVARQLEAGAYDTATVANRMLVQAHKSSDAAAAMLGEIRDALQKEADEAHASASSAVSSTVLLFGAALLLAVAVVLPLTLLNMQSICQPIDQARRLAEAIAKGDLTGDVTADGKDETAALLRSLEAMQQRLRSIVGDIRDAASNIQLASSEVATGNQDLSQRTEHTASNLQQAASSMEQLTGTVRQTADAATTANQLAGSASDTAGKGGAVVSQVVSTMDEIHTSSQKIADIIGTIDGIAFQTNILALNAAVEAARAGEQGRGFAVVAGEVRSLAQRSAEAAKEIKTLIGASVERVETGSRLVRDAGTTMGEIVASVQRVTDIIGEITAASGEQSQGIAQVNRSVIELDQMTQQNAALVEQSAAAAESLKEQAARLTGLTASFTLAGHAASPAAPVRAPVPAPAAAPARAAIQHASRSSRQVASKFVATVKKAAARPQPTPAKPEAAVRPKEMHAPAPIARAPAAAPAAPGEGDWETF</sequence>
<evidence type="ECO:0000256" key="5">
    <source>
        <dbReference type="SAM" id="MobiDB-lite"/>
    </source>
</evidence>
<proteinExistence type="inferred from homology"/>
<dbReference type="AlphaFoldDB" id="A0AAW9Q7M7"/>
<dbReference type="PROSITE" id="PS50111">
    <property type="entry name" value="CHEMOTAXIS_TRANSDUC_2"/>
    <property type="match status" value="1"/>
</dbReference>
<gene>
    <name evidence="9" type="ORF">V4F39_04765</name>
</gene>
<dbReference type="SUPFAM" id="SSF58104">
    <property type="entry name" value="Methyl-accepting chemotaxis protein (MCP) signaling domain"/>
    <property type="match status" value="1"/>
</dbReference>
<dbReference type="PANTHER" id="PTHR43531:SF14">
    <property type="entry name" value="METHYL-ACCEPTING CHEMOTAXIS PROTEIN I-RELATED"/>
    <property type="match status" value="1"/>
</dbReference>
<keyword evidence="2" id="KW-0488">Methylation</keyword>
<accession>A0AAW9Q7M7</accession>
<feature type="region of interest" description="Disordered" evidence="5">
    <location>
        <begin position="564"/>
        <end position="612"/>
    </location>
</feature>
<dbReference type="PROSITE" id="PS50885">
    <property type="entry name" value="HAMP"/>
    <property type="match status" value="1"/>
</dbReference>
<dbReference type="Pfam" id="PF12729">
    <property type="entry name" value="4HB_MCP_1"/>
    <property type="match status" value="1"/>
</dbReference>
<keyword evidence="6" id="KW-0812">Transmembrane</keyword>
<dbReference type="SMART" id="SM00283">
    <property type="entry name" value="MA"/>
    <property type="match status" value="1"/>
</dbReference>
<feature type="domain" description="HAMP" evidence="8">
    <location>
        <begin position="218"/>
        <end position="270"/>
    </location>
</feature>
<feature type="transmembrane region" description="Helical" evidence="6">
    <location>
        <begin position="195"/>
        <end position="215"/>
    </location>
</feature>
<evidence type="ECO:0000256" key="3">
    <source>
        <dbReference type="ARBA" id="ARBA00029447"/>
    </source>
</evidence>
<keyword evidence="4" id="KW-0807">Transducer</keyword>
<evidence type="ECO:0000259" key="7">
    <source>
        <dbReference type="PROSITE" id="PS50111"/>
    </source>
</evidence>
<comment type="subcellular location">
    <subcellularLocation>
        <location evidence="1">Membrane</location>
    </subcellularLocation>
</comment>
<comment type="caution">
    <text evidence="9">The sequence shown here is derived from an EMBL/GenBank/DDBJ whole genome shotgun (WGS) entry which is preliminary data.</text>
</comment>
<name>A0AAW9Q7M7_9BURK</name>
<dbReference type="FunFam" id="1.10.287.950:FF:000001">
    <property type="entry name" value="Methyl-accepting chemotaxis sensory transducer"/>
    <property type="match status" value="1"/>
</dbReference>
<dbReference type="GO" id="GO:0005886">
    <property type="term" value="C:plasma membrane"/>
    <property type="evidence" value="ECO:0007669"/>
    <property type="project" value="TreeGrafter"/>
</dbReference>
<dbReference type="InterPro" id="IPR051310">
    <property type="entry name" value="MCP_chemotaxis"/>
</dbReference>
<evidence type="ECO:0000256" key="2">
    <source>
        <dbReference type="ARBA" id="ARBA00022481"/>
    </source>
</evidence>
<protein>
    <submittedName>
        <fullName evidence="9">Methyl-accepting chemotaxis protein</fullName>
    </submittedName>
</protein>
<organism evidence="9 10">
    <name type="scientific">Aquincola agrisoli</name>
    <dbReference type="NCBI Taxonomy" id="3119538"/>
    <lineage>
        <taxon>Bacteria</taxon>
        <taxon>Pseudomonadati</taxon>
        <taxon>Pseudomonadota</taxon>
        <taxon>Betaproteobacteria</taxon>
        <taxon>Burkholderiales</taxon>
        <taxon>Sphaerotilaceae</taxon>
        <taxon>Aquincola</taxon>
    </lineage>
</organism>
<dbReference type="CDD" id="cd11386">
    <property type="entry name" value="MCP_signal"/>
    <property type="match status" value="1"/>
</dbReference>
<dbReference type="InterPro" id="IPR003660">
    <property type="entry name" value="HAMP_dom"/>
</dbReference>
<keyword evidence="6" id="KW-1133">Transmembrane helix</keyword>
<feature type="domain" description="Methyl-accepting transducer" evidence="7">
    <location>
        <begin position="275"/>
        <end position="504"/>
    </location>
</feature>
<dbReference type="Gene3D" id="1.10.287.950">
    <property type="entry name" value="Methyl-accepting chemotaxis protein"/>
    <property type="match status" value="1"/>
</dbReference>
<dbReference type="InterPro" id="IPR024478">
    <property type="entry name" value="HlyB_4HB_MCP"/>
</dbReference>
<keyword evidence="10" id="KW-1185">Reference proteome</keyword>
<evidence type="ECO:0000313" key="10">
    <source>
        <dbReference type="Proteomes" id="UP001336250"/>
    </source>
</evidence>